<dbReference type="AlphaFoldDB" id="A0A6C0KAI4"/>
<evidence type="ECO:0000313" key="1">
    <source>
        <dbReference type="EMBL" id="QHU14181.1"/>
    </source>
</evidence>
<accession>A0A6C0KAI4</accession>
<organism evidence="1">
    <name type="scientific">viral metagenome</name>
    <dbReference type="NCBI Taxonomy" id="1070528"/>
    <lineage>
        <taxon>unclassified sequences</taxon>
        <taxon>metagenomes</taxon>
        <taxon>organismal metagenomes</taxon>
    </lineage>
</organism>
<proteinExistence type="predicted"/>
<protein>
    <submittedName>
        <fullName evidence="1">Uncharacterized protein</fullName>
    </submittedName>
</protein>
<name>A0A6C0KAI4_9ZZZZ</name>
<dbReference type="EMBL" id="MN740832">
    <property type="protein sequence ID" value="QHU14181.1"/>
    <property type="molecule type" value="Genomic_DNA"/>
</dbReference>
<sequence>MAAGNSEFTADFFNESSKAWLTNKVKVGEQYRYKCEGTCLTGKGCKHNSYYIKGQDIPSIHTCKQHSKQATFYTAYSIVTRSKKTNPAV</sequence>
<reference evidence="1" key="1">
    <citation type="journal article" date="2020" name="Nature">
        <title>Giant virus diversity and host interactions through global metagenomics.</title>
        <authorList>
            <person name="Schulz F."/>
            <person name="Roux S."/>
            <person name="Paez-Espino D."/>
            <person name="Jungbluth S."/>
            <person name="Walsh D.A."/>
            <person name="Denef V.J."/>
            <person name="McMahon K.D."/>
            <person name="Konstantinidis K.T."/>
            <person name="Eloe-Fadrosh E.A."/>
            <person name="Kyrpides N.C."/>
            <person name="Woyke T."/>
        </authorList>
    </citation>
    <scope>NUCLEOTIDE SEQUENCE</scope>
    <source>
        <strain evidence="1">GVMAG-S-1101182-85</strain>
    </source>
</reference>